<dbReference type="Pfam" id="PF00378">
    <property type="entry name" value="ECH_1"/>
    <property type="match status" value="1"/>
</dbReference>
<protein>
    <recommendedName>
        <fullName evidence="5">Enoyl-CoA hydratase</fullName>
    </recommendedName>
</protein>
<dbReference type="Gene3D" id="3.90.226.10">
    <property type="entry name" value="2-enoyl-CoA Hydratase, Chain A, domain 1"/>
    <property type="match status" value="1"/>
</dbReference>
<gene>
    <name evidence="3" type="ORF">AURANDRAFT_33192</name>
</gene>
<dbReference type="InParanoid" id="F0YLJ4"/>
<dbReference type="SUPFAM" id="SSF52096">
    <property type="entry name" value="ClpP/crotonase"/>
    <property type="match status" value="1"/>
</dbReference>
<dbReference type="InterPro" id="IPR051683">
    <property type="entry name" value="Enoyl-CoA_Hydratase/Isomerase"/>
</dbReference>
<evidence type="ECO:0000313" key="3">
    <source>
        <dbReference type="EMBL" id="EGB04030.1"/>
    </source>
</evidence>
<dbReference type="RefSeq" id="XP_009041307.1">
    <property type="nucleotide sequence ID" value="XM_009043059.1"/>
</dbReference>
<dbReference type="eggNOG" id="KOG1681">
    <property type="taxonomic scope" value="Eukaryota"/>
</dbReference>
<organism evidence="4">
    <name type="scientific">Aureococcus anophagefferens</name>
    <name type="common">Harmful bloom alga</name>
    <dbReference type="NCBI Taxonomy" id="44056"/>
    <lineage>
        <taxon>Eukaryota</taxon>
        <taxon>Sar</taxon>
        <taxon>Stramenopiles</taxon>
        <taxon>Ochrophyta</taxon>
        <taxon>Pelagophyceae</taxon>
        <taxon>Pelagomonadales</taxon>
        <taxon>Pelagomonadaceae</taxon>
        <taxon>Aureococcus</taxon>
    </lineage>
</organism>
<dbReference type="InterPro" id="IPR014748">
    <property type="entry name" value="Enoyl-CoA_hydra_C"/>
</dbReference>
<evidence type="ECO:0000313" key="4">
    <source>
        <dbReference type="Proteomes" id="UP000002729"/>
    </source>
</evidence>
<dbReference type="InterPro" id="IPR029045">
    <property type="entry name" value="ClpP/crotonase-like_dom_sf"/>
</dbReference>
<dbReference type="EMBL" id="GL833157">
    <property type="protein sequence ID" value="EGB04030.1"/>
    <property type="molecule type" value="Genomic_DNA"/>
</dbReference>
<name>F0YLJ4_AURAN</name>
<proteinExistence type="inferred from homology"/>
<evidence type="ECO:0000256" key="1">
    <source>
        <dbReference type="ARBA" id="ARBA00005254"/>
    </source>
</evidence>
<dbReference type="PROSITE" id="PS00166">
    <property type="entry name" value="ENOYL_COA_HYDRATASE"/>
    <property type="match status" value="1"/>
</dbReference>
<accession>F0YLJ4</accession>
<reference evidence="3 4" key="1">
    <citation type="journal article" date="2011" name="Proc. Natl. Acad. Sci. U.S.A.">
        <title>Niche of harmful alga Aureococcus anophagefferens revealed through ecogenomics.</title>
        <authorList>
            <person name="Gobler C.J."/>
            <person name="Berry D.L."/>
            <person name="Dyhrman S.T."/>
            <person name="Wilhelm S.W."/>
            <person name="Salamov A."/>
            <person name="Lobanov A.V."/>
            <person name="Zhang Y."/>
            <person name="Collier J.L."/>
            <person name="Wurch L.L."/>
            <person name="Kustka A.B."/>
            <person name="Dill B.D."/>
            <person name="Shah M."/>
            <person name="VerBerkmoes N.C."/>
            <person name="Kuo A."/>
            <person name="Terry A."/>
            <person name="Pangilinan J."/>
            <person name="Lindquist E.A."/>
            <person name="Lucas S."/>
            <person name="Paulsen I.T."/>
            <person name="Hattenrath-Lehmann T.K."/>
            <person name="Talmage S.C."/>
            <person name="Walker E.A."/>
            <person name="Koch F."/>
            <person name="Burson A.M."/>
            <person name="Marcoval M.A."/>
            <person name="Tang Y.Z."/>
            <person name="Lecleir G.R."/>
            <person name="Coyne K.J."/>
            <person name="Berg G.M."/>
            <person name="Bertrand E.M."/>
            <person name="Saito M.A."/>
            <person name="Gladyshev V.N."/>
            <person name="Grigoriev I.V."/>
        </authorList>
    </citation>
    <scope>NUCLEOTIDE SEQUENCE [LARGE SCALE GENOMIC DNA]</scope>
    <source>
        <strain evidence="4">CCMP 1984</strain>
    </source>
</reference>
<dbReference type="GO" id="GO:0003824">
    <property type="term" value="F:catalytic activity"/>
    <property type="evidence" value="ECO:0007669"/>
    <property type="project" value="InterPro"/>
</dbReference>
<dbReference type="GO" id="GO:0008300">
    <property type="term" value="P:isoprenoid catabolic process"/>
    <property type="evidence" value="ECO:0007669"/>
    <property type="project" value="TreeGrafter"/>
</dbReference>
<dbReference type="Gene3D" id="1.10.12.10">
    <property type="entry name" value="Lyase 2-enoyl-coa Hydratase, Chain A, domain 2"/>
    <property type="match status" value="1"/>
</dbReference>
<dbReference type="InterPro" id="IPR001753">
    <property type="entry name" value="Enoyl-CoA_hydra/iso"/>
</dbReference>
<comment type="similarity">
    <text evidence="1 2">Belongs to the enoyl-CoA hydratase/isomerase family.</text>
</comment>
<evidence type="ECO:0008006" key="5">
    <source>
        <dbReference type="Google" id="ProtNLM"/>
    </source>
</evidence>
<dbReference type="PANTHER" id="PTHR42964">
    <property type="entry name" value="ENOYL-COA HYDRATASE"/>
    <property type="match status" value="1"/>
</dbReference>
<feature type="non-terminal residue" evidence="3">
    <location>
        <position position="1"/>
    </location>
</feature>
<sequence length="226" mass="23761">ELRVIFIKSAGRIWCAGGDPKDFQAAQKMESEGRAADNSAGAQEFANRLKYVNECPVPVVALVAGPVFGGGVGICSVCDMVVCTERAAFQLSEVKLGVIPATISPYVVQAMGVRNARRYFTTGEPINAATAEAIGLASEVVKDVKGLEEAAQKICDNFTLAAPHAVAASKALVFGVGGKEITPELVDYTAAQLASIRVKGEAVVGMKALLAKQKPDWAKKPLKVKL</sequence>
<keyword evidence="4" id="KW-1185">Reference proteome</keyword>
<dbReference type="InterPro" id="IPR018376">
    <property type="entry name" value="Enoyl-CoA_hyd/isom_CS"/>
</dbReference>
<dbReference type="OMA" id="CERRQSE"/>
<dbReference type="CDD" id="cd06558">
    <property type="entry name" value="crotonase-like"/>
    <property type="match status" value="1"/>
</dbReference>
<dbReference type="Proteomes" id="UP000002729">
    <property type="component" value="Unassembled WGS sequence"/>
</dbReference>
<dbReference type="AlphaFoldDB" id="F0YLJ4"/>
<evidence type="ECO:0000256" key="2">
    <source>
        <dbReference type="RuleBase" id="RU003707"/>
    </source>
</evidence>
<dbReference type="OrthoDB" id="410701at2759"/>
<dbReference type="PANTHER" id="PTHR42964:SF1">
    <property type="entry name" value="POLYKETIDE BIOSYNTHESIS ENOYL-COA HYDRATASE PKSH-RELATED"/>
    <property type="match status" value="1"/>
</dbReference>
<dbReference type="KEGG" id="aaf:AURANDRAFT_33192"/>
<dbReference type="GeneID" id="20221266"/>